<accession>A0AAV7PXR5</accession>
<organism evidence="1 2">
    <name type="scientific">Pleurodeles waltl</name>
    <name type="common">Iberian ribbed newt</name>
    <dbReference type="NCBI Taxonomy" id="8319"/>
    <lineage>
        <taxon>Eukaryota</taxon>
        <taxon>Metazoa</taxon>
        <taxon>Chordata</taxon>
        <taxon>Craniata</taxon>
        <taxon>Vertebrata</taxon>
        <taxon>Euteleostomi</taxon>
        <taxon>Amphibia</taxon>
        <taxon>Batrachia</taxon>
        <taxon>Caudata</taxon>
        <taxon>Salamandroidea</taxon>
        <taxon>Salamandridae</taxon>
        <taxon>Pleurodelinae</taxon>
        <taxon>Pleurodeles</taxon>
    </lineage>
</organism>
<proteinExistence type="predicted"/>
<evidence type="ECO:0000313" key="1">
    <source>
        <dbReference type="EMBL" id="KAJ1132052.1"/>
    </source>
</evidence>
<dbReference type="AlphaFoldDB" id="A0AAV7PXR5"/>
<evidence type="ECO:0000313" key="2">
    <source>
        <dbReference type="Proteomes" id="UP001066276"/>
    </source>
</evidence>
<gene>
    <name evidence="1" type="ORF">NDU88_010382</name>
</gene>
<name>A0AAV7PXR5_PLEWA</name>
<sequence>MKARAEEGALIGTSTVLRSGNSVLKLALIKSELKTGIHKLNRKVNKLGERVDDLEHAVDTPSEDQETLWCKVMAVAEQQIELQMKQEDCENRSWKNYIRIRGIARGAKGMDTIAFIADLLHAIHEDKDAFPSALDIAH</sequence>
<comment type="caution">
    <text evidence="1">The sequence shown here is derived from an EMBL/GenBank/DDBJ whole genome shotgun (WGS) entry which is preliminary data.</text>
</comment>
<dbReference type="Proteomes" id="UP001066276">
    <property type="component" value="Chromosome 7"/>
</dbReference>
<reference evidence="1" key="1">
    <citation type="journal article" date="2022" name="bioRxiv">
        <title>Sequencing and chromosome-scale assembly of the giantPleurodeles waltlgenome.</title>
        <authorList>
            <person name="Brown T."/>
            <person name="Elewa A."/>
            <person name="Iarovenko S."/>
            <person name="Subramanian E."/>
            <person name="Araus A.J."/>
            <person name="Petzold A."/>
            <person name="Susuki M."/>
            <person name="Suzuki K.-i.T."/>
            <person name="Hayashi T."/>
            <person name="Toyoda A."/>
            <person name="Oliveira C."/>
            <person name="Osipova E."/>
            <person name="Leigh N.D."/>
            <person name="Simon A."/>
            <person name="Yun M.H."/>
        </authorList>
    </citation>
    <scope>NUCLEOTIDE SEQUENCE</scope>
    <source>
        <strain evidence="1">20211129_DDA</strain>
        <tissue evidence="1">Liver</tissue>
    </source>
</reference>
<dbReference type="EMBL" id="JANPWB010000011">
    <property type="protein sequence ID" value="KAJ1132052.1"/>
    <property type="molecule type" value="Genomic_DNA"/>
</dbReference>
<keyword evidence="2" id="KW-1185">Reference proteome</keyword>
<protein>
    <submittedName>
        <fullName evidence="1">Uncharacterized protein</fullName>
    </submittedName>
</protein>